<dbReference type="GO" id="GO:0016747">
    <property type="term" value="F:acyltransferase activity, transferring groups other than amino-acyl groups"/>
    <property type="evidence" value="ECO:0007669"/>
    <property type="project" value="InterPro"/>
</dbReference>
<dbReference type="Pfam" id="PF13302">
    <property type="entry name" value="Acetyltransf_3"/>
    <property type="match status" value="1"/>
</dbReference>
<protein>
    <recommendedName>
        <fullName evidence="1">N-acetyltransferase domain-containing protein</fullName>
    </recommendedName>
</protein>
<accession>X1VXS3</accession>
<evidence type="ECO:0000259" key="1">
    <source>
        <dbReference type="Pfam" id="PF13302"/>
    </source>
</evidence>
<dbReference type="InterPro" id="IPR016181">
    <property type="entry name" value="Acyl_CoA_acyltransferase"/>
</dbReference>
<dbReference type="Gene3D" id="3.40.630.30">
    <property type="match status" value="1"/>
</dbReference>
<feature type="non-terminal residue" evidence="2">
    <location>
        <position position="112"/>
    </location>
</feature>
<organism evidence="2">
    <name type="scientific">marine sediment metagenome</name>
    <dbReference type="NCBI Taxonomy" id="412755"/>
    <lineage>
        <taxon>unclassified sequences</taxon>
        <taxon>metagenomes</taxon>
        <taxon>ecological metagenomes</taxon>
    </lineage>
</organism>
<reference evidence="2" key="1">
    <citation type="journal article" date="2014" name="Front. Microbiol.">
        <title>High frequency of phylogenetically diverse reductive dehalogenase-homologous genes in deep subseafloor sedimentary metagenomes.</title>
        <authorList>
            <person name="Kawai M."/>
            <person name="Futagami T."/>
            <person name="Toyoda A."/>
            <person name="Takaki Y."/>
            <person name="Nishi S."/>
            <person name="Hori S."/>
            <person name="Arai W."/>
            <person name="Tsubouchi T."/>
            <person name="Morono Y."/>
            <person name="Uchiyama I."/>
            <person name="Ito T."/>
            <person name="Fujiyama A."/>
            <person name="Inagaki F."/>
            <person name="Takami H."/>
        </authorList>
    </citation>
    <scope>NUCLEOTIDE SEQUENCE</scope>
    <source>
        <strain evidence="2">Expedition CK06-06</strain>
    </source>
</reference>
<dbReference type="EMBL" id="BARW01039986">
    <property type="protein sequence ID" value="GAJ23941.1"/>
    <property type="molecule type" value="Genomic_DNA"/>
</dbReference>
<dbReference type="AlphaFoldDB" id="X1VXS3"/>
<dbReference type="InterPro" id="IPR000182">
    <property type="entry name" value="GNAT_dom"/>
</dbReference>
<comment type="caution">
    <text evidence="2">The sequence shown here is derived from an EMBL/GenBank/DDBJ whole genome shotgun (WGS) entry which is preliminary data.</text>
</comment>
<dbReference type="CDD" id="cd04301">
    <property type="entry name" value="NAT_SF"/>
    <property type="match status" value="1"/>
</dbReference>
<dbReference type="SUPFAM" id="SSF55729">
    <property type="entry name" value="Acyl-CoA N-acyltransferases (Nat)"/>
    <property type="match status" value="1"/>
</dbReference>
<proteinExistence type="predicted"/>
<gene>
    <name evidence="2" type="ORF">S12H4_60660</name>
</gene>
<feature type="domain" description="N-acetyltransferase" evidence="1">
    <location>
        <begin position="17"/>
        <end position="111"/>
    </location>
</feature>
<name>X1VXS3_9ZZZZ</name>
<evidence type="ECO:0000313" key="2">
    <source>
        <dbReference type="EMBL" id="GAJ23941.1"/>
    </source>
</evidence>
<sequence length="112" mass="13241">MNDSQVPVFIEGEIIDLVPLNSKNINLYVKWENTPNVRIYSRNIIPNTIEDMKKFFEPSKDRMKREINFEVWHKKDKKPIGFGEVNEIDWYGQKGWLGLVIGEPEYWGQKIG</sequence>